<dbReference type="RefSeq" id="WP_211038951.1">
    <property type="nucleotide sequence ID" value="NZ_JAELVF020000001.1"/>
</dbReference>
<evidence type="ECO:0000313" key="3">
    <source>
        <dbReference type="EMBL" id="MBU7599585.1"/>
    </source>
</evidence>
<evidence type="ECO:0008006" key="5">
    <source>
        <dbReference type="Google" id="ProtNLM"/>
    </source>
</evidence>
<reference evidence="3" key="1">
    <citation type="submission" date="2021-06" db="EMBL/GenBank/DDBJ databases">
        <title>Sequencing of actinobacteria type strains.</title>
        <authorList>
            <person name="Nguyen G.-S."/>
            <person name="Wentzel A."/>
        </authorList>
    </citation>
    <scope>NUCLEOTIDE SEQUENCE</scope>
    <source>
        <strain evidence="3">P38-E01</strain>
    </source>
</reference>
<keyword evidence="2" id="KW-1133">Transmembrane helix</keyword>
<feature type="region of interest" description="Disordered" evidence="1">
    <location>
        <begin position="208"/>
        <end position="268"/>
    </location>
</feature>
<evidence type="ECO:0000256" key="1">
    <source>
        <dbReference type="SAM" id="MobiDB-lite"/>
    </source>
</evidence>
<accession>A0A949N328</accession>
<feature type="compositionally biased region" description="Polar residues" evidence="1">
    <location>
        <begin position="1"/>
        <end position="15"/>
    </location>
</feature>
<dbReference type="EMBL" id="JAELVF020000001">
    <property type="protein sequence ID" value="MBU7599585.1"/>
    <property type="molecule type" value="Genomic_DNA"/>
</dbReference>
<gene>
    <name evidence="3" type="ORF">JGS22_018645</name>
</gene>
<feature type="transmembrane region" description="Helical" evidence="2">
    <location>
        <begin position="125"/>
        <end position="145"/>
    </location>
</feature>
<comment type="caution">
    <text evidence="3">The sequence shown here is derived from an EMBL/GenBank/DDBJ whole genome shotgun (WGS) entry which is preliminary data.</text>
</comment>
<evidence type="ECO:0000313" key="4">
    <source>
        <dbReference type="Proteomes" id="UP000694501"/>
    </source>
</evidence>
<keyword evidence="4" id="KW-1185">Reference proteome</keyword>
<dbReference type="AlphaFoldDB" id="A0A949N328"/>
<feature type="compositionally biased region" description="Low complexity" evidence="1">
    <location>
        <begin position="229"/>
        <end position="241"/>
    </location>
</feature>
<organism evidence="3 4">
    <name type="scientific">Streptomyces tardus</name>
    <dbReference type="NCBI Taxonomy" id="2780544"/>
    <lineage>
        <taxon>Bacteria</taxon>
        <taxon>Bacillati</taxon>
        <taxon>Actinomycetota</taxon>
        <taxon>Actinomycetes</taxon>
        <taxon>Kitasatosporales</taxon>
        <taxon>Streptomycetaceae</taxon>
        <taxon>Streptomyces</taxon>
    </lineage>
</organism>
<dbReference type="Proteomes" id="UP000694501">
    <property type="component" value="Unassembled WGS sequence"/>
</dbReference>
<evidence type="ECO:0000256" key="2">
    <source>
        <dbReference type="SAM" id="Phobius"/>
    </source>
</evidence>
<keyword evidence="2" id="KW-0472">Membrane</keyword>
<protein>
    <recommendedName>
        <fullName evidence="5">ABC transporter permease</fullName>
    </recommendedName>
</protein>
<feature type="transmembrane region" description="Helical" evidence="2">
    <location>
        <begin position="174"/>
        <end position="198"/>
    </location>
</feature>
<proteinExistence type="predicted"/>
<feature type="transmembrane region" description="Helical" evidence="2">
    <location>
        <begin position="99"/>
        <end position="118"/>
    </location>
</feature>
<sequence>MSSPTPASPDGSSQPYDPWGERSAAAGTAEPGAPDAETTGPTGPGELRDLALVAVPVALCGVLLGLLWWWLAPNVPYLSDGKQAFLLNSEGEDSVSVDGVYVALAAGLGLLSGVLVFLLRRSGGIGVVVGLALGSALAAFLGRVVGSLLGPSGDLAAVAAETGRGKSFDGPLELHATIALLVWPLAALLAHLLVTALFGPRDPEPTLPVHTGWAAGPAAGDPHAGGYGPHPDAGAAPGDAHLGQPDQHGHPYGGNRPPESPEGPGRSY</sequence>
<name>A0A949N328_9ACTN</name>
<keyword evidence="2" id="KW-0812">Transmembrane</keyword>
<feature type="region of interest" description="Disordered" evidence="1">
    <location>
        <begin position="1"/>
        <end position="43"/>
    </location>
</feature>
<feature type="transmembrane region" description="Helical" evidence="2">
    <location>
        <begin position="50"/>
        <end position="71"/>
    </location>
</feature>